<dbReference type="PROSITE" id="PS50865">
    <property type="entry name" value="ZF_MYND_2"/>
    <property type="match status" value="1"/>
</dbReference>
<protein>
    <recommendedName>
        <fullName evidence="5">MYND-type domain-containing protein</fullName>
    </recommendedName>
</protein>
<dbReference type="GO" id="GO:0008270">
    <property type="term" value="F:zinc ion binding"/>
    <property type="evidence" value="ECO:0007669"/>
    <property type="project" value="UniProtKB-KW"/>
</dbReference>
<evidence type="ECO:0000259" key="5">
    <source>
        <dbReference type="PROSITE" id="PS50865"/>
    </source>
</evidence>
<sequence>MATEALGLHEISTLLNYERASTEPRFRHAKLREVASVNGAFETIRFPPDLWGSPQTDTHKRGFVFDTVRPTVFDKDKPDLPSNMVAETSTVTASAKGLTEGELELIYREARDHDGCYTAITLFQHFFDLFPASTPLRVRTASGADFETTISIRTILEFDMQGPRQVTLSTVFPQNQTYITGSDYSSPHAVLGFACPGAENIWVVADLASMQFGSKGRGSGGELFQLETMDKWHEFTERVAHILVPTKRDATRIGPHAWGDPWLKKCAKRVKARWENREAEPWCGYCGAPAPTKRCPCKGPWYCSPAHQKLVWKYHKRFCTATAKK</sequence>
<name>A0A0C9TA30_PLICR</name>
<evidence type="ECO:0000256" key="4">
    <source>
        <dbReference type="PROSITE-ProRule" id="PRU00134"/>
    </source>
</evidence>
<dbReference type="InterPro" id="IPR002893">
    <property type="entry name" value="Znf_MYND"/>
</dbReference>
<dbReference type="SUPFAM" id="SSF144232">
    <property type="entry name" value="HIT/MYND zinc finger-like"/>
    <property type="match status" value="1"/>
</dbReference>
<evidence type="ECO:0000256" key="1">
    <source>
        <dbReference type="ARBA" id="ARBA00022723"/>
    </source>
</evidence>
<gene>
    <name evidence="6" type="ORF">PLICRDRAFT_45285</name>
</gene>
<reference evidence="6 7" key="1">
    <citation type="submission" date="2014-06" db="EMBL/GenBank/DDBJ databases">
        <title>Evolutionary Origins and Diversification of the Mycorrhizal Mutualists.</title>
        <authorList>
            <consortium name="DOE Joint Genome Institute"/>
            <consortium name="Mycorrhizal Genomics Consortium"/>
            <person name="Kohler A."/>
            <person name="Kuo A."/>
            <person name="Nagy L.G."/>
            <person name="Floudas D."/>
            <person name="Copeland A."/>
            <person name="Barry K.W."/>
            <person name="Cichocki N."/>
            <person name="Veneault-Fourrey C."/>
            <person name="LaButti K."/>
            <person name="Lindquist E.A."/>
            <person name="Lipzen A."/>
            <person name="Lundell T."/>
            <person name="Morin E."/>
            <person name="Murat C."/>
            <person name="Riley R."/>
            <person name="Ohm R."/>
            <person name="Sun H."/>
            <person name="Tunlid A."/>
            <person name="Henrissat B."/>
            <person name="Grigoriev I.V."/>
            <person name="Hibbett D.S."/>
            <person name="Martin F."/>
        </authorList>
    </citation>
    <scope>NUCLEOTIDE SEQUENCE [LARGE SCALE GENOMIC DNA]</scope>
    <source>
        <strain evidence="6 7">FD-325 SS-3</strain>
    </source>
</reference>
<feature type="domain" description="MYND-type" evidence="5">
    <location>
        <begin position="283"/>
        <end position="319"/>
    </location>
</feature>
<evidence type="ECO:0000313" key="6">
    <source>
        <dbReference type="EMBL" id="KII85143.1"/>
    </source>
</evidence>
<dbReference type="EMBL" id="KN832568">
    <property type="protein sequence ID" value="KII85143.1"/>
    <property type="molecule type" value="Genomic_DNA"/>
</dbReference>
<dbReference type="HOGENOM" id="CLU_855604_0_0_1"/>
<evidence type="ECO:0000313" key="7">
    <source>
        <dbReference type="Proteomes" id="UP000053263"/>
    </source>
</evidence>
<evidence type="ECO:0000256" key="3">
    <source>
        <dbReference type="ARBA" id="ARBA00022833"/>
    </source>
</evidence>
<dbReference type="Gene3D" id="6.10.140.2220">
    <property type="match status" value="1"/>
</dbReference>
<dbReference type="AlphaFoldDB" id="A0A0C9TA30"/>
<keyword evidence="2 4" id="KW-0863">Zinc-finger</keyword>
<accession>A0A0C9TA30</accession>
<keyword evidence="7" id="KW-1185">Reference proteome</keyword>
<keyword evidence="3" id="KW-0862">Zinc</keyword>
<dbReference type="Proteomes" id="UP000053263">
    <property type="component" value="Unassembled WGS sequence"/>
</dbReference>
<evidence type="ECO:0000256" key="2">
    <source>
        <dbReference type="ARBA" id="ARBA00022771"/>
    </source>
</evidence>
<keyword evidence="1" id="KW-0479">Metal-binding</keyword>
<dbReference type="Pfam" id="PF01753">
    <property type="entry name" value="zf-MYND"/>
    <property type="match status" value="1"/>
</dbReference>
<proteinExistence type="predicted"/>
<dbReference type="OrthoDB" id="432970at2759"/>
<organism evidence="6 7">
    <name type="scientific">Plicaturopsis crispa FD-325 SS-3</name>
    <dbReference type="NCBI Taxonomy" id="944288"/>
    <lineage>
        <taxon>Eukaryota</taxon>
        <taxon>Fungi</taxon>
        <taxon>Dikarya</taxon>
        <taxon>Basidiomycota</taxon>
        <taxon>Agaricomycotina</taxon>
        <taxon>Agaricomycetes</taxon>
        <taxon>Agaricomycetidae</taxon>
        <taxon>Amylocorticiales</taxon>
        <taxon>Amylocorticiaceae</taxon>
        <taxon>Plicatura</taxon>
        <taxon>Plicaturopsis crispa</taxon>
    </lineage>
</organism>
<dbReference type="PROSITE" id="PS01360">
    <property type="entry name" value="ZF_MYND_1"/>
    <property type="match status" value="1"/>
</dbReference>